<feature type="transmembrane region" description="Helical" evidence="1">
    <location>
        <begin position="166"/>
        <end position="186"/>
    </location>
</feature>
<organism evidence="2 3">
    <name type="scientific">Chitinophaga dinghuensis</name>
    <dbReference type="NCBI Taxonomy" id="1539050"/>
    <lineage>
        <taxon>Bacteria</taxon>
        <taxon>Pseudomonadati</taxon>
        <taxon>Bacteroidota</taxon>
        <taxon>Chitinophagia</taxon>
        <taxon>Chitinophagales</taxon>
        <taxon>Chitinophagaceae</taxon>
        <taxon>Chitinophaga</taxon>
    </lineage>
</organism>
<name>A0A327WAV4_9BACT</name>
<dbReference type="OrthoDB" id="111691at2"/>
<dbReference type="AlphaFoldDB" id="A0A327WAV4"/>
<accession>A0A327WAV4</accession>
<evidence type="ECO:0000256" key="1">
    <source>
        <dbReference type="SAM" id="Phobius"/>
    </source>
</evidence>
<keyword evidence="1" id="KW-0472">Membrane</keyword>
<evidence type="ECO:0000313" key="2">
    <source>
        <dbReference type="EMBL" id="RAJ87877.1"/>
    </source>
</evidence>
<comment type="caution">
    <text evidence="2">The sequence shown here is derived from an EMBL/GenBank/DDBJ whole genome shotgun (WGS) entry which is preliminary data.</text>
</comment>
<reference evidence="2 3" key="1">
    <citation type="submission" date="2018-06" db="EMBL/GenBank/DDBJ databases">
        <title>Genomic Encyclopedia of Archaeal and Bacterial Type Strains, Phase II (KMG-II): from individual species to whole genera.</title>
        <authorList>
            <person name="Goeker M."/>
        </authorList>
    </citation>
    <scope>NUCLEOTIDE SEQUENCE [LARGE SCALE GENOMIC DNA]</scope>
    <source>
        <strain evidence="2 3">DSM 29821</strain>
    </source>
</reference>
<feature type="transmembrane region" description="Helical" evidence="1">
    <location>
        <begin position="218"/>
        <end position="241"/>
    </location>
</feature>
<keyword evidence="1" id="KW-0812">Transmembrane</keyword>
<keyword evidence="3" id="KW-1185">Reference proteome</keyword>
<dbReference type="Proteomes" id="UP000249819">
    <property type="component" value="Unassembled WGS sequence"/>
</dbReference>
<protein>
    <submittedName>
        <fullName evidence="2">Putative iron-regulated membrane protein</fullName>
    </submittedName>
</protein>
<feature type="transmembrane region" description="Helical" evidence="1">
    <location>
        <begin position="21"/>
        <end position="48"/>
    </location>
</feature>
<proteinExistence type="predicted"/>
<dbReference type="PANTHER" id="PTHR34219">
    <property type="entry name" value="IRON-REGULATED INNER MEMBRANE PROTEIN-RELATED"/>
    <property type="match status" value="1"/>
</dbReference>
<dbReference type="PANTHER" id="PTHR34219:SF3">
    <property type="entry name" value="BLL7967 PROTEIN"/>
    <property type="match status" value="1"/>
</dbReference>
<dbReference type="Pfam" id="PF03929">
    <property type="entry name" value="PepSY_TM"/>
    <property type="match status" value="1"/>
</dbReference>
<keyword evidence="1" id="KW-1133">Transmembrane helix</keyword>
<dbReference type="InterPro" id="IPR005625">
    <property type="entry name" value="PepSY-ass_TM"/>
</dbReference>
<gene>
    <name evidence="2" type="ORF">CLV59_101639</name>
</gene>
<sequence length="409" mass="46271">MIREKAKKGTKGGKSRVRKVIDWLHLWLGLVSGIIVLVVAVSGCVFTFQKEINEWYYHDKMFVTPAGTPLPVTQLTRNAQDALGADRPVSFVTTYKAPDRAWEFMTYKGNDTALTYFGAVEYYEVALVNPYTGKVTAVVDYKHNFFFIVKYLHWSLLLNTPYGQPIVGWGTFIFVILLITGLVLWWPKKWTKASREQSFKVRWKAGFKRVNYDLHNVLGFYALSVALVLALTGMVWSFTWFRTAVYVAASGSITAPAKRDVKSQLQPDNSSMPVSTLDSCFAAAQRILPDARRYYIRAAASPEATHTIGGYKSSEQYFSADELKFDQYNGKLLSRINDTHKNRGERLIEMNYDIHVGAIGGIWGKIVVFIVGLICASLPVTGFYVWWNKKKKSKKKIVLSNKSTVDTSL</sequence>
<feature type="transmembrane region" description="Helical" evidence="1">
    <location>
        <begin position="366"/>
        <end position="387"/>
    </location>
</feature>
<dbReference type="EMBL" id="QLMA01000001">
    <property type="protein sequence ID" value="RAJ87877.1"/>
    <property type="molecule type" value="Genomic_DNA"/>
</dbReference>
<dbReference type="RefSeq" id="WP_111590546.1">
    <property type="nucleotide sequence ID" value="NZ_QLMA01000001.1"/>
</dbReference>
<evidence type="ECO:0000313" key="3">
    <source>
        <dbReference type="Proteomes" id="UP000249819"/>
    </source>
</evidence>